<dbReference type="Proteomes" id="UP000530660">
    <property type="component" value="Unassembled WGS sequence"/>
</dbReference>
<feature type="domain" description="COG complex component COG2 C-terminal" evidence="1">
    <location>
        <begin position="544"/>
        <end position="876"/>
    </location>
</feature>
<evidence type="ECO:0000313" key="2">
    <source>
        <dbReference type="EMBL" id="KAF6001750.1"/>
    </source>
</evidence>
<accession>A0A7J7IG73</accession>
<organism evidence="2 3">
    <name type="scientific">Cyanidiococcus yangmingshanensis</name>
    <dbReference type="NCBI Taxonomy" id="2690220"/>
    <lineage>
        <taxon>Eukaryota</taxon>
        <taxon>Rhodophyta</taxon>
        <taxon>Bangiophyceae</taxon>
        <taxon>Cyanidiales</taxon>
        <taxon>Cyanidiaceae</taxon>
        <taxon>Cyanidiococcus</taxon>
    </lineage>
</organism>
<dbReference type="GO" id="GO:0006891">
    <property type="term" value="P:intra-Golgi vesicle-mediated transport"/>
    <property type="evidence" value="ECO:0007669"/>
    <property type="project" value="TreeGrafter"/>
</dbReference>
<proteinExistence type="predicted"/>
<dbReference type="InterPro" id="IPR009316">
    <property type="entry name" value="COG2"/>
</dbReference>
<dbReference type="InterPro" id="IPR024603">
    <property type="entry name" value="COG_complex_COG2_C"/>
</dbReference>
<dbReference type="GO" id="GO:0016020">
    <property type="term" value="C:membrane"/>
    <property type="evidence" value="ECO:0007669"/>
    <property type="project" value="InterPro"/>
</dbReference>
<keyword evidence="3" id="KW-1185">Reference proteome</keyword>
<dbReference type="Pfam" id="PF12022">
    <property type="entry name" value="COG2_C"/>
    <property type="match status" value="1"/>
</dbReference>
<sequence length="924" mass="104220">MQSTQHSLSPAVVEALRQWGIPLDANNAIFIPHAVRKFPVEGEQVVETNYGNEGGSSVDSKAAKAVVATELVQQASQWLQSLRSSVPLRVLRQSLETVTEQLRYNIASCIEDDFAALSSLGGVDDAEGKTLASGVSELSGHVTLPAASQRAQDSGAMDELSACLDAIKLCLHKSRFAHEMLRTVCQDMTALRDDFTESMNRLTVAGTARSRAERLVRITELLTEIEAELERPQTLSKVLDHSEMPTVDTRERGHADSVLAISTQKANSNTVQRKEIFTLDILFCVSNRLGECCNLLETLDDMAIDGHETPAEDSEQKPLALRFVSLEAALGKRLGMIHQRLETHLSMALAEIFRHSNGALKEQFDPDCLRKCVTCYIAARLSRACERSFCRQVVEPMIQDAAEQAGKMPTKGSETGMLADSEPLRVWTHFIHELEERVQHLVMPATRIAFYVSAAAQSTKTSPAANQVASRTVDLMMGGFWPPVAEYIQEHFVERLSPAQPDLFQHSYRLMQRFEHHLYCWRESAWQEAACPVLPTSQTDSFWSRWNLSAYFQVRSTTVIERMEHVLQLSPDPIISVDEKAPLSKPWNQEPEAREWLQRWHASGIRCWQTLYLAGCMEFLWSESVLLAPLLSDFFRLTLRLIARFANWIENGAAEDGPFTAAECAWLVGDLTILESRVAPFFASRWRDNALSNAGIQCGAAKSNLDDLHVDQVFAQALERTLSTRISSLQNRVTSIVLAQCAEKMQPLRGLLAAYRMMANKPMPTRPTPFIHAVLVPLDSFLEQLLAPWKNPKSDRSVAAAEDDSENQWRKHWSATISAEMINRYLDMGLEVVESIQRAEAALRRLHLQGRDRPEEEAANRAEPERNKIVAQMRIDLRWLAEQLQQERYGGLDLRRSPIDSEHETHRKLFQNWQRVQEHLGAIW</sequence>
<dbReference type="OrthoDB" id="2907at2759"/>
<evidence type="ECO:0000259" key="1">
    <source>
        <dbReference type="Pfam" id="PF12022"/>
    </source>
</evidence>
<reference evidence="2 3" key="1">
    <citation type="journal article" date="2020" name="J. Phycol.">
        <title>Comparative genome analysis reveals Cyanidiococcus gen. nov., a new extremophilic red algal genus sister to Cyanidioschyzon (Cyanidioschyzonaceae, Rhodophyta).</title>
        <authorList>
            <person name="Liu S.-L."/>
            <person name="Chiang Y.-R."/>
            <person name="Yoon H.S."/>
            <person name="Fu H.-Y."/>
        </authorList>
    </citation>
    <scope>NUCLEOTIDE SEQUENCE [LARGE SCALE GENOMIC DNA]</scope>
    <source>
        <strain evidence="2 3">THAL066</strain>
    </source>
</reference>
<dbReference type="GO" id="GO:0017119">
    <property type="term" value="C:Golgi transport complex"/>
    <property type="evidence" value="ECO:0007669"/>
    <property type="project" value="TreeGrafter"/>
</dbReference>
<comment type="caution">
    <text evidence="2">The sequence shown here is derived from an EMBL/GenBank/DDBJ whole genome shotgun (WGS) entry which is preliminary data.</text>
</comment>
<dbReference type="AlphaFoldDB" id="A0A7J7IG73"/>
<dbReference type="GO" id="GO:0007030">
    <property type="term" value="P:Golgi organization"/>
    <property type="evidence" value="ECO:0007669"/>
    <property type="project" value="InterPro"/>
</dbReference>
<dbReference type="PANTHER" id="PTHR12961">
    <property type="entry name" value="CONSERVED OLIGOMERIC GOLGI COMPLEX COMPONENT 2"/>
    <property type="match status" value="1"/>
</dbReference>
<dbReference type="EMBL" id="VWRR01000013">
    <property type="protein sequence ID" value="KAF6001750.1"/>
    <property type="molecule type" value="Genomic_DNA"/>
</dbReference>
<protein>
    <submittedName>
        <fullName evidence="2">Conserved oligomeric Golgi complex subunit 2</fullName>
    </submittedName>
</protein>
<evidence type="ECO:0000313" key="3">
    <source>
        <dbReference type="Proteomes" id="UP000530660"/>
    </source>
</evidence>
<name>A0A7J7IG73_9RHOD</name>
<dbReference type="GO" id="GO:0015031">
    <property type="term" value="P:protein transport"/>
    <property type="evidence" value="ECO:0007669"/>
    <property type="project" value="InterPro"/>
</dbReference>
<dbReference type="PANTHER" id="PTHR12961:SF0">
    <property type="entry name" value="CONSERVED OLIGOMERIC GOLGI COMPLEX SUBUNIT 2"/>
    <property type="match status" value="1"/>
</dbReference>
<gene>
    <name evidence="2" type="primary">COG2</name>
    <name evidence="2" type="ORF">F1559_002783</name>
</gene>